<dbReference type="RefSeq" id="WP_073009700.1">
    <property type="nucleotide sequence ID" value="NZ_FQZO01000006.1"/>
</dbReference>
<keyword evidence="2" id="KW-0012">Acyltransferase</keyword>
<evidence type="ECO:0000313" key="4">
    <source>
        <dbReference type="EMBL" id="SHJ62752.1"/>
    </source>
</evidence>
<evidence type="ECO:0000256" key="1">
    <source>
        <dbReference type="ARBA" id="ARBA00022679"/>
    </source>
</evidence>
<keyword evidence="5" id="KW-1185">Reference proteome</keyword>
<evidence type="ECO:0000256" key="2">
    <source>
        <dbReference type="ARBA" id="ARBA00023315"/>
    </source>
</evidence>
<accession>A0A1M6KV64</accession>
<name>A0A1M6KV64_9CLOT</name>
<dbReference type="OrthoDB" id="119498at2"/>
<dbReference type="Pfam" id="PF00583">
    <property type="entry name" value="Acetyltransf_1"/>
    <property type="match status" value="1"/>
</dbReference>
<evidence type="ECO:0000313" key="5">
    <source>
        <dbReference type="Proteomes" id="UP000184080"/>
    </source>
</evidence>
<dbReference type="InterPro" id="IPR000182">
    <property type="entry name" value="GNAT_dom"/>
</dbReference>
<sequence>MGIIFRKLIQNDLDVFIKMRIKQLQEEGAEPTLDLKPRLYEYYTKHLEDCTFVSWLAVDDGKIVGTSGMSFVEKPPYYSNPYGKIGLLSSMYTLKEYRRRGIARELLDRVVNEAKNYGCGAVQITASNMGVLLYTDYGFKKNQNFMQYIF</sequence>
<dbReference type="InterPro" id="IPR016181">
    <property type="entry name" value="Acyl_CoA_acyltransferase"/>
</dbReference>
<dbReference type="AlphaFoldDB" id="A0A1M6KV64"/>
<dbReference type="EMBL" id="FQZO01000006">
    <property type="protein sequence ID" value="SHJ62752.1"/>
    <property type="molecule type" value="Genomic_DNA"/>
</dbReference>
<dbReference type="CDD" id="cd04301">
    <property type="entry name" value="NAT_SF"/>
    <property type="match status" value="1"/>
</dbReference>
<keyword evidence="1 4" id="KW-0808">Transferase</keyword>
<dbReference type="PANTHER" id="PTHR43420:SF47">
    <property type="entry name" value="N-ACETYLTRANSFERASE DOMAIN-CONTAINING PROTEIN"/>
    <property type="match status" value="1"/>
</dbReference>
<gene>
    <name evidence="4" type="ORF">SAMN05444401_3503</name>
</gene>
<dbReference type="PROSITE" id="PS51186">
    <property type="entry name" value="GNAT"/>
    <property type="match status" value="1"/>
</dbReference>
<dbReference type="GO" id="GO:0016747">
    <property type="term" value="F:acyltransferase activity, transferring groups other than amino-acyl groups"/>
    <property type="evidence" value="ECO:0007669"/>
    <property type="project" value="InterPro"/>
</dbReference>
<dbReference type="STRING" id="1121298.SAMN05444401_3503"/>
<feature type="domain" description="N-acetyltransferase" evidence="3">
    <location>
        <begin position="3"/>
        <end position="150"/>
    </location>
</feature>
<dbReference type="Gene3D" id="3.40.630.30">
    <property type="match status" value="1"/>
</dbReference>
<organism evidence="4 5">
    <name type="scientific">Clostridium amylolyticum</name>
    <dbReference type="NCBI Taxonomy" id="1121298"/>
    <lineage>
        <taxon>Bacteria</taxon>
        <taxon>Bacillati</taxon>
        <taxon>Bacillota</taxon>
        <taxon>Clostridia</taxon>
        <taxon>Eubacteriales</taxon>
        <taxon>Clostridiaceae</taxon>
        <taxon>Clostridium</taxon>
    </lineage>
</organism>
<dbReference type="Proteomes" id="UP000184080">
    <property type="component" value="Unassembled WGS sequence"/>
</dbReference>
<proteinExistence type="predicted"/>
<dbReference type="PANTHER" id="PTHR43420">
    <property type="entry name" value="ACETYLTRANSFERASE"/>
    <property type="match status" value="1"/>
</dbReference>
<evidence type="ECO:0000259" key="3">
    <source>
        <dbReference type="PROSITE" id="PS51186"/>
    </source>
</evidence>
<reference evidence="4 5" key="1">
    <citation type="submission" date="2016-11" db="EMBL/GenBank/DDBJ databases">
        <authorList>
            <person name="Jaros S."/>
            <person name="Januszkiewicz K."/>
            <person name="Wedrychowicz H."/>
        </authorList>
    </citation>
    <scope>NUCLEOTIDE SEQUENCE [LARGE SCALE GENOMIC DNA]</scope>
    <source>
        <strain evidence="4 5">DSM 21864</strain>
    </source>
</reference>
<protein>
    <submittedName>
        <fullName evidence="4">Acetyltransferase (GNAT) domain-containing protein</fullName>
    </submittedName>
</protein>
<dbReference type="SUPFAM" id="SSF55729">
    <property type="entry name" value="Acyl-CoA N-acyltransferases (Nat)"/>
    <property type="match status" value="1"/>
</dbReference>
<dbReference type="InterPro" id="IPR050680">
    <property type="entry name" value="YpeA/RimI_acetyltransf"/>
</dbReference>